<sequence length="108" mass="12525">MHFCAYCCITHIAAGTYDLDLLGEELERHELEDHVGEMPSSFRRKRNALVPASVSSDGCNSFWRGHDYLTVSDKVSYTNTFYHYKLAHKRVIMIIVYNWVVLPQTKKV</sequence>
<evidence type="ECO:0000313" key="1">
    <source>
        <dbReference type="EMBL" id="MFH4982291.1"/>
    </source>
</evidence>
<accession>A0ABD6ESJ4</accession>
<dbReference type="Proteomes" id="UP001608902">
    <property type="component" value="Unassembled WGS sequence"/>
</dbReference>
<comment type="caution">
    <text evidence="1">The sequence shown here is derived from an EMBL/GenBank/DDBJ whole genome shotgun (WGS) entry which is preliminary data.</text>
</comment>
<keyword evidence="2" id="KW-1185">Reference proteome</keyword>
<dbReference type="EMBL" id="JBGFUD010008938">
    <property type="protein sequence ID" value="MFH4982291.1"/>
    <property type="molecule type" value="Genomic_DNA"/>
</dbReference>
<name>A0ABD6ESJ4_9BILA</name>
<dbReference type="AlphaFoldDB" id="A0ABD6ESJ4"/>
<gene>
    <name evidence="1" type="ORF">AB6A40_009000</name>
</gene>
<proteinExistence type="predicted"/>
<reference evidence="1 2" key="1">
    <citation type="submission" date="2024-08" db="EMBL/GenBank/DDBJ databases">
        <title>Gnathostoma spinigerum genome.</title>
        <authorList>
            <person name="Gonzalez-Bertolin B."/>
            <person name="Monzon S."/>
            <person name="Zaballos A."/>
            <person name="Jimenez P."/>
            <person name="Dekumyoy P."/>
            <person name="Varona S."/>
            <person name="Cuesta I."/>
            <person name="Sumanam S."/>
            <person name="Adisakwattana P."/>
            <person name="Gasser R.B."/>
            <person name="Hernandez-Gonzalez A."/>
            <person name="Young N.D."/>
            <person name="Perteguer M.J."/>
        </authorList>
    </citation>
    <scope>NUCLEOTIDE SEQUENCE [LARGE SCALE GENOMIC DNA]</scope>
    <source>
        <strain evidence="1">AL3</strain>
        <tissue evidence="1">Liver</tissue>
    </source>
</reference>
<protein>
    <submittedName>
        <fullName evidence="1">Uncharacterized protein</fullName>
    </submittedName>
</protein>
<evidence type="ECO:0000313" key="2">
    <source>
        <dbReference type="Proteomes" id="UP001608902"/>
    </source>
</evidence>
<organism evidence="1 2">
    <name type="scientific">Gnathostoma spinigerum</name>
    <dbReference type="NCBI Taxonomy" id="75299"/>
    <lineage>
        <taxon>Eukaryota</taxon>
        <taxon>Metazoa</taxon>
        <taxon>Ecdysozoa</taxon>
        <taxon>Nematoda</taxon>
        <taxon>Chromadorea</taxon>
        <taxon>Rhabditida</taxon>
        <taxon>Spirurina</taxon>
        <taxon>Gnathostomatomorpha</taxon>
        <taxon>Gnathostomatoidea</taxon>
        <taxon>Gnathostomatidae</taxon>
        <taxon>Gnathostoma</taxon>
    </lineage>
</organism>